<reference evidence="1 2" key="1">
    <citation type="submission" date="2023-12" db="EMBL/GenBank/DDBJ databases">
        <title>A high-quality genome assembly for Dillenia turbinata (Dilleniales).</title>
        <authorList>
            <person name="Chanderbali A."/>
        </authorList>
    </citation>
    <scope>NUCLEOTIDE SEQUENCE [LARGE SCALE GENOMIC DNA]</scope>
    <source>
        <strain evidence="1">LSX21</strain>
        <tissue evidence="1">Leaf</tissue>
    </source>
</reference>
<evidence type="ECO:0000313" key="1">
    <source>
        <dbReference type="EMBL" id="KAK6930690.1"/>
    </source>
</evidence>
<comment type="caution">
    <text evidence="1">The sequence shown here is derived from an EMBL/GenBank/DDBJ whole genome shotgun (WGS) entry which is preliminary data.</text>
</comment>
<dbReference type="EMBL" id="JBAMMX010000012">
    <property type="protein sequence ID" value="KAK6930690.1"/>
    <property type="molecule type" value="Genomic_DNA"/>
</dbReference>
<accession>A0AAN8ZDA5</accession>
<organism evidence="1 2">
    <name type="scientific">Dillenia turbinata</name>
    <dbReference type="NCBI Taxonomy" id="194707"/>
    <lineage>
        <taxon>Eukaryota</taxon>
        <taxon>Viridiplantae</taxon>
        <taxon>Streptophyta</taxon>
        <taxon>Embryophyta</taxon>
        <taxon>Tracheophyta</taxon>
        <taxon>Spermatophyta</taxon>
        <taxon>Magnoliopsida</taxon>
        <taxon>eudicotyledons</taxon>
        <taxon>Gunneridae</taxon>
        <taxon>Pentapetalae</taxon>
        <taxon>Dilleniales</taxon>
        <taxon>Dilleniaceae</taxon>
        <taxon>Dillenia</taxon>
    </lineage>
</organism>
<keyword evidence="2" id="KW-1185">Reference proteome</keyword>
<proteinExistence type="predicted"/>
<dbReference type="Proteomes" id="UP001370490">
    <property type="component" value="Unassembled WGS sequence"/>
</dbReference>
<gene>
    <name evidence="1" type="ORF">RJ641_004784</name>
</gene>
<sequence>MARGVCNGKISECFSASMEMEMDSESSRRVLMMQKRLQDRLILTLEGVKSLLAAQGTSETSKHDEKGNLP</sequence>
<evidence type="ECO:0000313" key="2">
    <source>
        <dbReference type="Proteomes" id="UP001370490"/>
    </source>
</evidence>
<dbReference type="AlphaFoldDB" id="A0AAN8ZDA5"/>
<name>A0AAN8ZDA5_9MAGN</name>
<protein>
    <submittedName>
        <fullName evidence="1">Uncharacterized protein</fullName>
    </submittedName>
</protein>